<dbReference type="Gene3D" id="3.30.710.10">
    <property type="entry name" value="Potassium Channel Kv1.1, Chain A"/>
    <property type="match status" value="1"/>
</dbReference>
<dbReference type="AlphaFoldDB" id="A0A5N6TUK3"/>
<reference evidence="3 4" key="1">
    <citation type="submission" date="2019-04" db="EMBL/GenBank/DDBJ databases">
        <title>Friends and foes A comparative genomics study of 23 Aspergillus species from section Flavi.</title>
        <authorList>
            <consortium name="DOE Joint Genome Institute"/>
            <person name="Kjaerbolling I."/>
            <person name="Vesth T."/>
            <person name="Frisvad J.C."/>
            <person name="Nybo J.L."/>
            <person name="Theobald S."/>
            <person name="Kildgaard S."/>
            <person name="Isbrandt T."/>
            <person name="Kuo A."/>
            <person name="Sato A."/>
            <person name="Lyhne E.K."/>
            <person name="Kogle M.E."/>
            <person name="Wiebenga A."/>
            <person name="Kun R.S."/>
            <person name="Lubbers R.J."/>
            <person name="Makela M.R."/>
            <person name="Barry K."/>
            <person name="Chovatia M."/>
            <person name="Clum A."/>
            <person name="Daum C."/>
            <person name="Haridas S."/>
            <person name="He G."/>
            <person name="LaButti K."/>
            <person name="Lipzen A."/>
            <person name="Mondo S."/>
            <person name="Riley R."/>
            <person name="Salamov A."/>
            <person name="Simmons B.A."/>
            <person name="Magnuson J.K."/>
            <person name="Henrissat B."/>
            <person name="Mortensen U.H."/>
            <person name="Larsen T.O."/>
            <person name="Devries R.P."/>
            <person name="Grigoriev I.V."/>
            <person name="Machida M."/>
            <person name="Baker S.E."/>
            <person name="Andersen M.R."/>
        </authorList>
    </citation>
    <scope>NUCLEOTIDE SEQUENCE [LARGE SCALE GENOMIC DNA]</scope>
    <source>
        <strain evidence="3 4">IBT 18842</strain>
    </source>
</reference>
<keyword evidence="4" id="KW-1185">Reference proteome</keyword>
<dbReference type="PANTHER" id="PTHR11145">
    <property type="entry name" value="BTB/POZ DOMAIN-CONTAINING ADAPTER FOR CUL3-MEDIATED RHOA DEGRADATION PROTEIN FAMILY MEMBER"/>
    <property type="match status" value="1"/>
</dbReference>
<dbReference type="OrthoDB" id="2414723at2759"/>
<sequence length="183" mass="21333">MVTLQVGDRRFTTTHDTLVSQSTFFDALLSSRWAHNQQSDGSYFVDADPDLFEHILRFLRRGVCPLFYDHNGHNYGLYLALLQEARYFGIDGLEKWLENKKYHNVVTVEREMEVLDDSYLDRRGLRERLSGDVTEELFPQWGIRKTYICPRRIPSHQGAPSSCGRKCMSAKGDDGDEYERNMQ</sequence>
<dbReference type="EMBL" id="ML742105">
    <property type="protein sequence ID" value="KAE8150038.1"/>
    <property type="molecule type" value="Genomic_DNA"/>
</dbReference>
<dbReference type="PROSITE" id="PS50097">
    <property type="entry name" value="BTB"/>
    <property type="match status" value="1"/>
</dbReference>
<evidence type="ECO:0000313" key="4">
    <source>
        <dbReference type="Proteomes" id="UP000325780"/>
    </source>
</evidence>
<dbReference type="CDD" id="cd18316">
    <property type="entry name" value="BTB_POZ_KCTD-like"/>
    <property type="match status" value="1"/>
</dbReference>
<gene>
    <name evidence="3" type="ORF">BDV25DRAFT_129903</name>
</gene>
<evidence type="ECO:0000313" key="3">
    <source>
        <dbReference type="EMBL" id="KAE8150038.1"/>
    </source>
</evidence>
<dbReference type="Proteomes" id="UP000325780">
    <property type="component" value="Unassembled WGS sequence"/>
</dbReference>
<dbReference type="GO" id="GO:0051260">
    <property type="term" value="P:protein homooligomerization"/>
    <property type="evidence" value="ECO:0007669"/>
    <property type="project" value="InterPro"/>
</dbReference>
<dbReference type="SUPFAM" id="SSF54695">
    <property type="entry name" value="POZ domain"/>
    <property type="match status" value="1"/>
</dbReference>
<proteinExistence type="predicted"/>
<protein>
    <submittedName>
        <fullName evidence="3">BTB/POZ protein</fullName>
    </submittedName>
</protein>
<feature type="domain" description="BTB" evidence="2">
    <location>
        <begin position="1"/>
        <end position="62"/>
    </location>
</feature>
<dbReference type="Pfam" id="PF02214">
    <property type="entry name" value="BTB_2"/>
    <property type="match status" value="1"/>
</dbReference>
<dbReference type="InterPro" id="IPR000210">
    <property type="entry name" value="BTB/POZ_dom"/>
</dbReference>
<evidence type="ECO:0000256" key="1">
    <source>
        <dbReference type="SAM" id="MobiDB-lite"/>
    </source>
</evidence>
<feature type="region of interest" description="Disordered" evidence="1">
    <location>
        <begin position="157"/>
        <end position="183"/>
    </location>
</feature>
<dbReference type="InterPro" id="IPR045068">
    <property type="entry name" value="BACURD1-3"/>
</dbReference>
<name>A0A5N6TUK3_ASPAV</name>
<evidence type="ECO:0000259" key="2">
    <source>
        <dbReference type="PROSITE" id="PS50097"/>
    </source>
</evidence>
<dbReference type="SMART" id="SM00225">
    <property type="entry name" value="BTB"/>
    <property type="match status" value="1"/>
</dbReference>
<dbReference type="PANTHER" id="PTHR11145:SF8">
    <property type="entry name" value="RE57120P"/>
    <property type="match status" value="1"/>
</dbReference>
<organism evidence="3 4">
    <name type="scientific">Aspergillus avenaceus</name>
    <dbReference type="NCBI Taxonomy" id="36643"/>
    <lineage>
        <taxon>Eukaryota</taxon>
        <taxon>Fungi</taxon>
        <taxon>Dikarya</taxon>
        <taxon>Ascomycota</taxon>
        <taxon>Pezizomycotina</taxon>
        <taxon>Eurotiomycetes</taxon>
        <taxon>Eurotiomycetidae</taxon>
        <taxon>Eurotiales</taxon>
        <taxon>Aspergillaceae</taxon>
        <taxon>Aspergillus</taxon>
        <taxon>Aspergillus subgen. Circumdati</taxon>
    </lineage>
</organism>
<dbReference type="InterPro" id="IPR003131">
    <property type="entry name" value="T1-type_BTB"/>
</dbReference>
<accession>A0A5N6TUK3</accession>
<dbReference type="InterPro" id="IPR011333">
    <property type="entry name" value="SKP1/BTB/POZ_sf"/>
</dbReference>